<keyword evidence="1" id="KW-0732">Signal</keyword>
<dbReference type="RefSeq" id="WP_148298219.1">
    <property type="nucleotide sequence ID" value="NZ_JACIER010000001.1"/>
</dbReference>
<dbReference type="Proteomes" id="UP000560658">
    <property type="component" value="Unassembled WGS sequence"/>
</dbReference>
<proteinExistence type="predicted"/>
<comment type="caution">
    <text evidence="2">The sequence shown here is derived from an EMBL/GenBank/DDBJ whole genome shotgun (WGS) entry which is preliminary data.</text>
</comment>
<name>A0A840CR63_9BACE</name>
<evidence type="ECO:0000313" key="2">
    <source>
        <dbReference type="EMBL" id="MBB4042497.1"/>
    </source>
</evidence>
<organism evidence="2 3">
    <name type="scientific">Bacteroides reticulotermitis</name>
    <dbReference type="NCBI Taxonomy" id="1133319"/>
    <lineage>
        <taxon>Bacteria</taxon>
        <taxon>Pseudomonadati</taxon>
        <taxon>Bacteroidota</taxon>
        <taxon>Bacteroidia</taxon>
        <taxon>Bacteroidales</taxon>
        <taxon>Bacteroidaceae</taxon>
        <taxon>Bacteroides</taxon>
    </lineage>
</organism>
<gene>
    <name evidence="2" type="ORF">GGR06_000256</name>
</gene>
<evidence type="ECO:0000313" key="3">
    <source>
        <dbReference type="Proteomes" id="UP000560658"/>
    </source>
</evidence>
<keyword evidence="3" id="KW-1185">Reference proteome</keyword>
<accession>A0A840CR63</accession>
<dbReference type="EMBL" id="JACIER010000001">
    <property type="protein sequence ID" value="MBB4042497.1"/>
    <property type="molecule type" value="Genomic_DNA"/>
</dbReference>
<sequence>MKKYFFMAVAFVAMAFTAQNASAQLGLQLTPSVSTINLGTVPVNSEIPLEFNVGIISTGDIFEAPYVVSMQIDSKQNTVEVRNVVLERLGIPTWKVDAAIKPTEVGNLSGEALEITMELPIPLLPNIILTTEIPLTGTVVP</sequence>
<reference evidence="2" key="1">
    <citation type="submission" date="2020-08" db="EMBL/GenBank/DDBJ databases">
        <title>Genomic Encyclopedia of Type Strains, Phase IV (KMG-IV): sequencing the most valuable type-strain genomes for metagenomic binning, comparative biology and taxonomic classification.</title>
        <authorList>
            <person name="Goeker M."/>
        </authorList>
    </citation>
    <scope>NUCLEOTIDE SEQUENCE [LARGE SCALE GENOMIC DNA]</scope>
    <source>
        <strain evidence="2">DSM 105720</strain>
    </source>
</reference>
<protein>
    <submittedName>
        <fullName evidence="2">Uncharacterized protein</fullName>
    </submittedName>
</protein>
<evidence type="ECO:0000256" key="1">
    <source>
        <dbReference type="SAM" id="SignalP"/>
    </source>
</evidence>
<dbReference type="AlphaFoldDB" id="A0A840CR63"/>
<feature type="signal peptide" evidence="1">
    <location>
        <begin position="1"/>
        <end position="23"/>
    </location>
</feature>
<feature type="chain" id="PRO_5033042170" evidence="1">
    <location>
        <begin position="24"/>
        <end position="141"/>
    </location>
</feature>